<dbReference type="PROSITE" id="PS51318">
    <property type="entry name" value="TAT"/>
    <property type="match status" value="1"/>
</dbReference>
<protein>
    <submittedName>
        <fullName evidence="2">Glycoside hydrolase family 125 protein</fullName>
    </submittedName>
</protein>
<keyword evidence="1" id="KW-0732">Signal</keyword>
<name>A0ABS7BKZ5_9SPHN</name>
<dbReference type="PANTHER" id="PTHR31047:SF0">
    <property type="entry name" value="MEIOTICALLY UP-REGULATED GENE 157 PROTEIN"/>
    <property type="match status" value="1"/>
</dbReference>
<dbReference type="Gene3D" id="1.50.10.10">
    <property type="match status" value="1"/>
</dbReference>
<sequence>MHPTRRAVMGAAAALTIGAPAAGAAPAGFVSQRPPVAKRRFVSAAVERELGRLKARIADPELAWMFENCYPNTLDTTVFTGTIDGKPDTFVITGDIDAMWLRDSAVQVEPYLPLARDDRPLREMLHGLIQRQARCILIDPYANAFVRDPGARSNLDSATLDDTEMRPGVAQRKWEIDSLCYPMRLAHDYWAITRDRAPFDDLWRRSAALIVETLRVQQRKEAPGPYRYQRLTKIPTDSLMLDGHGPPSNKVGLIHSAFRPSDDACVYPFLVPANLFAVSSLRQVARVHREARGDAAAAREAEALANEVEAAVRAHAIVPDGRGGQVWAYEVDGFGNWLFADDAGIPSLYGLPLIEAASVDDPLYQRTAALAWSPRNPFFVQGSAASGIGSPHMGLDKVWPMALIARAMVTRDEGVVRDCLRTLKATHAGTGFMHESFHKDDPARFTRAWFAWVNGMFGQMIGAVAARYPRLLAERL</sequence>
<comment type="caution">
    <text evidence="2">The sequence shown here is derived from an EMBL/GenBank/DDBJ whole genome shotgun (WGS) entry which is preliminary data.</text>
</comment>
<dbReference type="PANTHER" id="PTHR31047">
    <property type="entry name" value="MEIOTICALLY UP-REGULATED GENE 157 PROTEIN"/>
    <property type="match status" value="1"/>
</dbReference>
<dbReference type="EMBL" id="JAHXZN010000001">
    <property type="protein sequence ID" value="MBW6530272.1"/>
    <property type="molecule type" value="Genomic_DNA"/>
</dbReference>
<dbReference type="GO" id="GO:0016787">
    <property type="term" value="F:hydrolase activity"/>
    <property type="evidence" value="ECO:0007669"/>
    <property type="project" value="UniProtKB-KW"/>
</dbReference>
<dbReference type="InterPro" id="IPR006311">
    <property type="entry name" value="TAT_signal"/>
</dbReference>
<dbReference type="SMART" id="SM01149">
    <property type="entry name" value="DUF1237"/>
    <property type="match status" value="1"/>
</dbReference>
<evidence type="ECO:0000313" key="3">
    <source>
        <dbReference type="Proteomes" id="UP000759103"/>
    </source>
</evidence>
<gene>
    <name evidence="2" type="ORF">KZ820_05940</name>
</gene>
<dbReference type="Pfam" id="PF06824">
    <property type="entry name" value="Glyco_hydro_125"/>
    <property type="match status" value="1"/>
</dbReference>
<dbReference type="PIRSF" id="PIRSF028846">
    <property type="entry name" value="UCP028846"/>
    <property type="match status" value="1"/>
</dbReference>
<feature type="signal peptide" evidence="1">
    <location>
        <begin position="1"/>
        <end position="24"/>
    </location>
</feature>
<keyword evidence="3" id="KW-1185">Reference proteome</keyword>
<dbReference type="InterPro" id="IPR008928">
    <property type="entry name" value="6-hairpin_glycosidase_sf"/>
</dbReference>
<keyword evidence="2" id="KW-0378">Hydrolase</keyword>
<dbReference type="Proteomes" id="UP000759103">
    <property type="component" value="Unassembled WGS sequence"/>
</dbReference>
<dbReference type="RefSeq" id="WP_219747652.1">
    <property type="nucleotide sequence ID" value="NZ_JAHXZN010000001.1"/>
</dbReference>
<reference evidence="2 3" key="1">
    <citation type="submission" date="2021-07" db="EMBL/GenBank/DDBJ databases">
        <title>Sphingomonas sp.</title>
        <authorList>
            <person name="Feng G."/>
            <person name="Li J."/>
            <person name="Pan M."/>
        </authorList>
    </citation>
    <scope>NUCLEOTIDE SEQUENCE [LARGE SCALE GENOMIC DNA]</scope>
    <source>
        <strain evidence="2 3">RRHST34</strain>
    </source>
</reference>
<dbReference type="InterPro" id="IPR008313">
    <property type="entry name" value="GH125"/>
</dbReference>
<feature type="chain" id="PRO_5047213057" evidence="1">
    <location>
        <begin position="25"/>
        <end position="476"/>
    </location>
</feature>
<proteinExistence type="predicted"/>
<evidence type="ECO:0000256" key="1">
    <source>
        <dbReference type="SAM" id="SignalP"/>
    </source>
</evidence>
<dbReference type="SUPFAM" id="SSF48208">
    <property type="entry name" value="Six-hairpin glycosidases"/>
    <property type="match status" value="1"/>
</dbReference>
<accession>A0ABS7BKZ5</accession>
<dbReference type="InterPro" id="IPR012341">
    <property type="entry name" value="6hp_glycosidase-like_sf"/>
</dbReference>
<evidence type="ECO:0000313" key="2">
    <source>
        <dbReference type="EMBL" id="MBW6530272.1"/>
    </source>
</evidence>
<organism evidence="2 3">
    <name type="scientific">Sphingomonas citri</name>
    <dbReference type="NCBI Taxonomy" id="2862499"/>
    <lineage>
        <taxon>Bacteria</taxon>
        <taxon>Pseudomonadati</taxon>
        <taxon>Pseudomonadota</taxon>
        <taxon>Alphaproteobacteria</taxon>
        <taxon>Sphingomonadales</taxon>
        <taxon>Sphingomonadaceae</taxon>
        <taxon>Sphingomonas</taxon>
    </lineage>
</organism>